<organism evidence="2 3">
    <name type="scientific">Oncorhynchus mykiss</name>
    <name type="common">Rainbow trout</name>
    <name type="synonym">Salmo gairdneri</name>
    <dbReference type="NCBI Taxonomy" id="8022"/>
    <lineage>
        <taxon>Eukaryota</taxon>
        <taxon>Metazoa</taxon>
        <taxon>Chordata</taxon>
        <taxon>Craniata</taxon>
        <taxon>Vertebrata</taxon>
        <taxon>Euteleostomi</taxon>
        <taxon>Actinopterygii</taxon>
        <taxon>Neopterygii</taxon>
        <taxon>Teleostei</taxon>
        <taxon>Protacanthopterygii</taxon>
        <taxon>Salmoniformes</taxon>
        <taxon>Salmonidae</taxon>
        <taxon>Salmoninae</taxon>
        <taxon>Oncorhynchus</taxon>
    </lineage>
</organism>
<proteinExistence type="predicted"/>
<dbReference type="GeneTree" id="ENSGT00940000157064"/>
<reference evidence="2" key="2">
    <citation type="submission" date="2025-08" db="UniProtKB">
        <authorList>
            <consortium name="Ensembl"/>
        </authorList>
    </citation>
    <scope>IDENTIFICATION</scope>
</reference>
<dbReference type="CDD" id="cd00063">
    <property type="entry name" value="FN3"/>
    <property type="match status" value="4"/>
</dbReference>
<accession>A0A8C7LZ15</accession>
<feature type="domain" description="Fibronectin type-III" evidence="1">
    <location>
        <begin position="222"/>
        <end position="308"/>
    </location>
</feature>
<dbReference type="PANTHER" id="PTHR47135">
    <property type="entry name" value="FIBRONECTIN TYPE III DOMAIN-CONTAINING PROTEIN 7"/>
    <property type="match status" value="1"/>
</dbReference>
<feature type="domain" description="Fibronectin type-III" evidence="1">
    <location>
        <begin position="656"/>
        <end position="742"/>
    </location>
</feature>
<dbReference type="Ensembl" id="ENSOMYT00000002855.2">
    <property type="protein sequence ID" value="ENSOMYP00000002548.2"/>
    <property type="gene ID" value="ENSOMYG00000001357.2"/>
</dbReference>
<dbReference type="InterPro" id="IPR003961">
    <property type="entry name" value="FN3_dom"/>
</dbReference>
<evidence type="ECO:0000313" key="2">
    <source>
        <dbReference type="Ensembl" id="ENSOMYP00000002548.2"/>
    </source>
</evidence>
<feature type="domain" description="Fibronectin type-III" evidence="1">
    <location>
        <begin position="483"/>
        <end position="569"/>
    </location>
</feature>
<dbReference type="Pfam" id="PF00041">
    <property type="entry name" value="fn3"/>
    <property type="match status" value="1"/>
</dbReference>
<dbReference type="AlphaFoldDB" id="A0A8C7LZ15"/>
<dbReference type="Proteomes" id="UP000694395">
    <property type="component" value="Chromosome 5"/>
</dbReference>
<dbReference type="InterPro" id="IPR013783">
    <property type="entry name" value="Ig-like_fold"/>
</dbReference>
<feature type="domain" description="Fibronectin type-III" evidence="1">
    <location>
        <begin position="1"/>
        <end position="46"/>
    </location>
</feature>
<protein>
    <recommendedName>
        <fullName evidence="1">Fibronectin type-III domain-containing protein</fullName>
    </recommendedName>
</protein>
<dbReference type="PANTHER" id="PTHR47135:SF3">
    <property type="entry name" value="FIBRONECTIN TYPE-III DOMAIN-CONTAINING PROTEIN"/>
    <property type="match status" value="1"/>
</dbReference>
<dbReference type="PROSITE" id="PS50853">
    <property type="entry name" value="FN3"/>
    <property type="match status" value="6"/>
</dbReference>
<dbReference type="InterPro" id="IPR036116">
    <property type="entry name" value="FN3_sf"/>
</dbReference>
<feature type="domain" description="Fibronectin type-III" evidence="1">
    <location>
        <begin position="393"/>
        <end position="482"/>
    </location>
</feature>
<evidence type="ECO:0000313" key="3">
    <source>
        <dbReference type="Proteomes" id="UP000694395"/>
    </source>
</evidence>
<feature type="domain" description="Fibronectin type-III" evidence="1">
    <location>
        <begin position="47"/>
        <end position="133"/>
    </location>
</feature>
<keyword evidence="3" id="KW-1185">Reference proteome</keyword>
<reference evidence="2" key="1">
    <citation type="submission" date="2020-07" db="EMBL/GenBank/DDBJ databases">
        <title>A long reads based de novo assembly of the rainbow trout Arlee double haploid line genome.</title>
        <authorList>
            <person name="Gao G."/>
            <person name="Palti Y."/>
        </authorList>
    </citation>
    <scope>NUCLEOTIDE SEQUENCE [LARGE SCALE GENOMIC DNA]</scope>
</reference>
<reference evidence="2" key="3">
    <citation type="submission" date="2025-09" db="UniProtKB">
        <authorList>
            <consortium name="Ensembl"/>
        </authorList>
    </citation>
    <scope>IDENTIFICATION</scope>
</reference>
<dbReference type="SUPFAM" id="SSF49265">
    <property type="entry name" value="Fibronectin type III"/>
    <property type="match status" value="6"/>
</dbReference>
<sequence length="775" mass="82057">MCTTNSTSCTWEDLHCGDLYTVHVISNDYLCSSSPSNSTTVRTAPCVPQNLVPTLDCGRRVGSLTWDLSHGADFYMVTAETNAGHKVELSTNDTNAYISEFQCGQEYYLSAQAVDSECRSAPSPPATLRTEPCNPTSISSAMDCLSNIAVVMWAVSDGGAEYYTATVEHEDGQSKSCMSSSFQCGMPDLRCGQNYTVTVTASNQHCHSDPSVVNTLTTVPCVPTHVVAVMDCSDNTASVTWSPTQGALSYRAMAQSPRGALSSCESTDPQCILANLICGVPYTVQVVAVNERCSSLPSHLAEFQTVPCTPEITGVLLDCYTDSVLLEWAYAEGAVSYIATAQSGDKQTATCNTNHTNCELMELACGQTYTVTLRASDGQCDSFQSTSVKVSSVPCPPQAVVSQLNCLANSARVEWESSSGVDSYTVQAMSMEGDVTGCETDGNVCSILDLVCGSTYNISVNAVSNECNESESTLIQMQTAPCVPEQLEANMDCDSGSVSVSWEPSNGATSYTAVAQGNGGYASSCNSSDTSCQFPELLCGLSYSITVQASDDVCNSADSSAVQLNTLLCEPQNVSAQMECGSNAGLVSWEQGELVSSYLVRAVSPDGHRTQCDSNATSCRLPSMHCGQQYNLTVTAQDGSCDNSNAYLSLQSVPCNPTNVQASLQCLSNSAAVTWERASGAVLYQAVGTTDGGHQAMCNNSQTHCDLSGLQCGQTYNVTVVSKDDTCSSVDSDTAHVRTGKGRIDLYITADWSLNYSILFGGQLCLDAETNVTPL</sequence>
<dbReference type="SMART" id="SM00060">
    <property type="entry name" value="FN3"/>
    <property type="match status" value="6"/>
</dbReference>
<evidence type="ECO:0000259" key="1">
    <source>
        <dbReference type="PROSITE" id="PS50853"/>
    </source>
</evidence>
<name>A0A8C7LZ15_ONCMY</name>
<dbReference type="Gene3D" id="2.60.40.10">
    <property type="entry name" value="Immunoglobulins"/>
    <property type="match status" value="7"/>
</dbReference>